<feature type="transmembrane region" description="Helical" evidence="7">
    <location>
        <begin position="84"/>
        <end position="105"/>
    </location>
</feature>
<keyword evidence="4 7" id="KW-1133">Transmembrane helix</keyword>
<feature type="region of interest" description="Disordered" evidence="6">
    <location>
        <begin position="394"/>
        <end position="427"/>
    </location>
</feature>
<feature type="transmembrane region" description="Helical" evidence="7">
    <location>
        <begin position="342"/>
        <end position="362"/>
    </location>
</feature>
<feature type="transmembrane region" description="Helical" evidence="7">
    <location>
        <begin position="112"/>
        <end position="140"/>
    </location>
</feature>
<sequence length="427" mass="44413">MHTLKSSLGRPLIAVLVAFILGMIIVMIASPGALGDRFNTAVSAYYNLVMGSFGNIQSISYTLAKTTPLIFTGLAVALAYRAGLFNIGAAGQLAVGAMVAGIIGLKLGSLPGVILVPMMLVASMLAGAFWGSIVGILKAWRGAHEVVTSIMLNWIAFYVCAALVEGPFQAPGLSQQTTPLSASATLPSLANLYNQTLGTIFGQIPLAAQYTVDVSLLLAFVALVVYWFLTSRTTFGYSLRVIGQNPKAARYAGISVKRNLVLAMALAGAFAGLAGATRLMGQSPYQLISSGFSSDSTGFDAIGVALLGRTTAIGVILSALLFGGLQQAGPFLQLNVGVPGDLIYILQALVLFAVAVEYVPSFQRFLPPFMRRTKPVLAPPLVPNLIKSEALLEHASGSSTAGPPEATLTDNSVGATDAPTPATSQED</sequence>
<evidence type="ECO:0000256" key="1">
    <source>
        <dbReference type="ARBA" id="ARBA00004651"/>
    </source>
</evidence>
<dbReference type="GO" id="GO:0005886">
    <property type="term" value="C:plasma membrane"/>
    <property type="evidence" value="ECO:0007669"/>
    <property type="project" value="UniProtKB-SubCell"/>
</dbReference>
<feature type="transmembrane region" description="Helical" evidence="7">
    <location>
        <begin position="146"/>
        <end position="164"/>
    </location>
</feature>
<dbReference type="AlphaFoldDB" id="A0A5A5TE02"/>
<dbReference type="Proteomes" id="UP000322530">
    <property type="component" value="Unassembled WGS sequence"/>
</dbReference>
<keyword evidence="5 7" id="KW-0472">Membrane</keyword>
<gene>
    <name evidence="8" type="ORF">KDI_32060</name>
</gene>
<keyword evidence="9" id="KW-1185">Reference proteome</keyword>
<reference evidence="8 9" key="1">
    <citation type="submission" date="2019-01" db="EMBL/GenBank/DDBJ databases">
        <title>Draft genome sequence of Dictyobacter sp. Uno17.</title>
        <authorList>
            <person name="Wang C.M."/>
            <person name="Zheng Y."/>
            <person name="Sakai Y."/>
            <person name="Abe K."/>
            <person name="Yokota A."/>
            <person name="Yabe S."/>
        </authorList>
    </citation>
    <scope>NUCLEOTIDE SEQUENCE [LARGE SCALE GENOMIC DNA]</scope>
    <source>
        <strain evidence="8 9">Uno17</strain>
    </source>
</reference>
<keyword evidence="3 7" id="KW-0812">Transmembrane</keyword>
<feature type="transmembrane region" description="Helical" evidence="7">
    <location>
        <begin position="210"/>
        <end position="229"/>
    </location>
</feature>
<evidence type="ECO:0000313" key="8">
    <source>
        <dbReference type="EMBL" id="GCF09642.1"/>
    </source>
</evidence>
<comment type="caution">
    <text evidence="8">The sequence shown here is derived from an EMBL/GenBank/DDBJ whole genome shotgun (WGS) entry which is preliminary data.</text>
</comment>
<dbReference type="EMBL" id="BIXY01000048">
    <property type="protein sequence ID" value="GCF09642.1"/>
    <property type="molecule type" value="Genomic_DNA"/>
</dbReference>
<accession>A0A5A5TE02</accession>
<evidence type="ECO:0000256" key="7">
    <source>
        <dbReference type="SAM" id="Phobius"/>
    </source>
</evidence>
<organism evidence="8 9">
    <name type="scientific">Dictyobacter arantiisoli</name>
    <dbReference type="NCBI Taxonomy" id="2014874"/>
    <lineage>
        <taxon>Bacteria</taxon>
        <taxon>Bacillati</taxon>
        <taxon>Chloroflexota</taxon>
        <taxon>Ktedonobacteria</taxon>
        <taxon>Ktedonobacterales</taxon>
        <taxon>Dictyobacteraceae</taxon>
        <taxon>Dictyobacter</taxon>
    </lineage>
</organism>
<keyword evidence="2" id="KW-1003">Cell membrane</keyword>
<evidence type="ECO:0000256" key="6">
    <source>
        <dbReference type="SAM" id="MobiDB-lite"/>
    </source>
</evidence>
<dbReference type="PANTHER" id="PTHR47089">
    <property type="entry name" value="ABC TRANSPORTER, PERMEASE PROTEIN"/>
    <property type="match status" value="1"/>
</dbReference>
<dbReference type="Pfam" id="PF02653">
    <property type="entry name" value="BPD_transp_2"/>
    <property type="match status" value="1"/>
</dbReference>
<proteinExistence type="predicted"/>
<evidence type="ECO:0000256" key="5">
    <source>
        <dbReference type="ARBA" id="ARBA00023136"/>
    </source>
</evidence>
<dbReference type="PANTHER" id="PTHR47089:SF1">
    <property type="entry name" value="GUANOSINE ABC TRANSPORTER PERMEASE PROTEIN NUPP"/>
    <property type="match status" value="1"/>
</dbReference>
<feature type="transmembrane region" description="Helical" evidence="7">
    <location>
        <begin position="12"/>
        <end position="33"/>
    </location>
</feature>
<protein>
    <submittedName>
        <fullName evidence="8">ABC transporter permease</fullName>
    </submittedName>
</protein>
<comment type="subcellular location">
    <subcellularLocation>
        <location evidence="1">Cell membrane</location>
        <topology evidence="1">Multi-pass membrane protein</topology>
    </subcellularLocation>
</comment>
<evidence type="ECO:0000313" key="9">
    <source>
        <dbReference type="Proteomes" id="UP000322530"/>
    </source>
</evidence>
<evidence type="ECO:0000256" key="2">
    <source>
        <dbReference type="ARBA" id="ARBA00022475"/>
    </source>
</evidence>
<evidence type="ECO:0000256" key="3">
    <source>
        <dbReference type="ARBA" id="ARBA00022692"/>
    </source>
</evidence>
<dbReference type="CDD" id="cd06580">
    <property type="entry name" value="TM_PBP1_transp_TpRbsC_like"/>
    <property type="match status" value="1"/>
</dbReference>
<evidence type="ECO:0000256" key="4">
    <source>
        <dbReference type="ARBA" id="ARBA00022989"/>
    </source>
</evidence>
<feature type="transmembrane region" description="Helical" evidence="7">
    <location>
        <begin position="301"/>
        <end position="322"/>
    </location>
</feature>
<dbReference type="GO" id="GO:0022857">
    <property type="term" value="F:transmembrane transporter activity"/>
    <property type="evidence" value="ECO:0007669"/>
    <property type="project" value="InterPro"/>
</dbReference>
<feature type="transmembrane region" description="Helical" evidence="7">
    <location>
        <begin position="260"/>
        <end position="280"/>
    </location>
</feature>
<name>A0A5A5TE02_9CHLR</name>
<dbReference type="InterPro" id="IPR001851">
    <property type="entry name" value="ABC_transp_permease"/>
</dbReference>